<evidence type="ECO:0000313" key="1">
    <source>
        <dbReference type="EMBL" id="AYV87012.1"/>
    </source>
</evidence>
<proteinExistence type="predicted"/>
<gene>
    <name evidence="1" type="ORF">Sylvanvirus18_15</name>
</gene>
<dbReference type="EMBL" id="MK072524">
    <property type="protein sequence ID" value="AYV87012.1"/>
    <property type="molecule type" value="Genomic_DNA"/>
</dbReference>
<organism evidence="1">
    <name type="scientific">Sylvanvirus sp</name>
    <dbReference type="NCBI Taxonomy" id="2487774"/>
    <lineage>
        <taxon>Viruses</taxon>
    </lineage>
</organism>
<sequence length="320" mass="36667">MNEINEIKDMSRCINARIYYLARHIHPNLIPRLLMCVPQICVDQDHHIQLKSGQLCFSYEEALRYDSTLLTYEERILSRKKIIVSTSRLYAQGGYKTSFMKLSSPVPVIIVSACGAQFDVLELDAKLFVTASTRPIFLKDRFLESLKEDIQLWIRALKHYGSIGTVPQRYHFRICPIGAGFFAQHAILGDLSCDIQTLILQAFVDVLQHTNVPHDMNPIDHVEFTFFDLVLINPCIIQQLHQLFPCSFTMNDICQPLPPHQAHRQLVILNPSDSFCEIGNELEYSSVESEIGNNTTLRTDQSYRTNTDILRECNHIAVTI</sequence>
<reference evidence="1" key="1">
    <citation type="submission" date="2018-10" db="EMBL/GenBank/DDBJ databases">
        <title>Hidden diversity of soil giant viruses.</title>
        <authorList>
            <person name="Schulz F."/>
            <person name="Alteio L."/>
            <person name="Goudeau D."/>
            <person name="Ryan E.M."/>
            <person name="Malmstrom R.R."/>
            <person name="Blanchard J."/>
            <person name="Woyke T."/>
        </authorList>
    </citation>
    <scope>NUCLEOTIDE SEQUENCE</scope>
    <source>
        <strain evidence="1">SYV1</strain>
    </source>
</reference>
<protein>
    <submittedName>
        <fullName evidence="1">DUF4804 domain-containing protein</fullName>
    </submittedName>
</protein>
<accession>A0A3G5AIH6</accession>
<name>A0A3G5AIH6_9VIRU</name>